<keyword evidence="1" id="KW-0677">Repeat</keyword>
<evidence type="ECO:0008006" key="5">
    <source>
        <dbReference type="Google" id="ProtNLM"/>
    </source>
</evidence>
<evidence type="ECO:0000256" key="1">
    <source>
        <dbReference type="ARBA" id="ARBA00022737"/>
    </source>
</evidence>
<dbReference type="Proteomes" id="UP000235145">
    <property type="component" value="Unassembled WGS sequence"/>
</dbReference>
<feature type="repeat" description="PPR" evidence="2">
    <location>
        <begin position="78"/>
        <end position="108"/>
    </location>
</feature>
<dbReference type="InterPro" id="IPR002885">
    <property type="entry name" value="PPR_rpt"/>
</dbReference>
<dbReference type="GO" id="GO:0009451">
    <property type="term" value="P:RNA modification"/>
    <property type="evidence" value="ECO:0007669"/>
    <property type="project" value="InterPro"/>
</dbReference>
<protein>
    <recommendedName>
        <fullName evidence="5">Pentacotripeptide-repeat region of PRORP domain-containing protein</fullName>
    </recommendedName>
</protein>
<evidence type="ECO:0000313" key="3">
    <source>
        <dbReference type="EMBL" id="KAJ0202253.1"/>
    </source>
</evidence>
<sequence length="135" mass="15398">MGLLSKLYSRCELVNVPQVLKACSFLGFIRPGKEIHCAMKRGMIATDIHSETALLNLYRKCGHIQYAKRVFDSIESKNFSTYNSMISAYGEQGLLDECLSLFHEMKGRVDNKCSDDVLTTIFKHEEFDESSVFEK</sequence>
<dbReference type="PANTHER" id="PTHR47926:SF347">
    <property type="entry name" value="PENTATRICOPEPTIDE REPEAT-CONTAINING PROTEIN"/>
    <property type="match status" value="1"/>
</dbReference>
<dbReference type="EMBL" id="NBSK02000006">
    <property type="protein sequence ID" value="KAJ0202253.1"/>
    <property type="molecule type" value="Genomic_DNA"/>
</dbReference>
<dbReference type="PANTHER" id="PTHR47926">
    <property type="entry name" value="PENTATRICOPEPTIDE REPEAT-CONTAINING PROTEIN"/>
    <property type="match status" value="1"/>
</dbReference>
<dbReference type="NCBIfam" id="TIGR00756">
    <property type="entry name" value="PPR"/>
    <property type="match status" value="1"/>
</dbReference>
<dbReference type="Pfam" id="PF01535">
    <property type="entry name" value="PPR"/>
    <property type="match status" value="2"/>
</dbReference>
<proteinExistence type="predicted"/>
<evidence type="ECO:0000256" key="2">
    <source>
        <dbReference type="PROSITE-ProRule" id="PRU00708"/>
    </source>
</evidence>
<comment type="caution">
    <text evidence="3">The sequence shown here is derived from an EMBL/GenBank/DDBJ whole genome shotgun (WGS) entry which is preliminary data.</text>
</comment>
<organism evidence="3 4">
    <name type="scientific">Lactuca sativa</name>
    <name type="common">Garden lettuce</name>
    <dbReference type="NCBI Taxonomy" id="4236"/>
    <lineage>
        <taxon>Eukaryota</taxon>
        <taxon>Viridiplantae</taxon>
        <taxon>Streptophyta</taxon>
        <taxon>Embryophyta</taxon>
        <taxon>Tracheophyta</taxon>
        <taxon>Spermatophyta</taxon>
        <taxon>Magnoliopsida</taxon>
        <taxon>eudicotyledons</taxon>
        <taxon>Gunneridae</taxon>
        <taxon>Pentapetalae</taxon>
        <taxon>asterids</taxon>
        <taxon>campanulids</taxon>
        <taxon>Asterales</taxon>
        <taxon>Asteraceae</taxon>
        <taxon>Cichorioideae</taxon>
        <taxon>Cichorieae</taxon>
        <taxon>Lactucinae</taxon>
        <taxon>Lactuca</taxon>
    </lineage>
</organism>
<evidence type="ECO:0000313" key="4">
    <source>
        <dbReference type="Proteomes" id="UP000235145"/>
    </source>
</evidence>
<gene>
    <name evidence="3" type="ORF">LSAT_V11C600330340</name>
</gene>
<reference evidence="3 4" key="1">
    <citation type="journal article" date="2017" name="Nat. Commun.">
        <title>Genome assembly with in vitro proximity ligation data and whole-genome triplication in lettuce.</title>
        <authorList>
            <person name="Reyes-Chin-Wo S."/>
            <person name="Wang Z."/>
            <person name="Yang X."/>
            <person name="Kozik A."/>
            <person name="Arikit S."/>
            <person name="Song C."/>
            <person name="Xia L."/>
            <person name="Froenicke L."/>
            <person name="Lavelle D.O."/>
            <person name="Truco M.J."/>
            <person name="Xia R."/>
            <person name="Zhu S."/>
            <person name="Xu C."/>
            <person name="Xu H."/>
            <person name="Xu X."/>
            <person name="Cox K."/>
            <person name="Korf I."/>
            <person name="Meyers B.C."/>
            <person name="Michelmore R.W."/>
        </authorList>
    </citation>
    <scope>NUCLEOTIDE SEQUENCE [LARGE SCALE GENOMIC DNA]</scope>
    <source>
        <strain evidence="4">cv. Salinas</strain>
        <tissue evidence="3">Seedlings</tissue>
    </source>
</reference>
<accession>A0A9R1VCI4</accession>
<dbReference type="GO" id="GO:0003723">
    <property type="term" value="F:RNA binding"/>
    <property type="evidence" value="ECO:0007669"/>
    <property type="project" value="InterPro"/>
</dbReference>
<keyword evidence="4" id="KW-1185">Reference proteome</keyword>
<dbReference type="Gene3D" id="1.25.40.10">
    <property type="entry name" value="Tetratricopeptide repeat domain"/>
    <property type="match status" value="1"/>
</dbReference>
<dbReference type="InterPro" id="IPR046960">
    <property type="entry name" value="PPR_At4g14850-like_plant"/>
</dbReference>
<name>A0A9R1VCI4_LACSA</name>
<dbReference type="AlphaFoldDB" id="A0A9R1VCI4"/>
<dbReference type="PROSITE" id="PS51375">
    <property type="entry name" value="PPR"/>
    <property type="match status" value="1"/>
</dbReference>
<dbReference type="InterPro" id="IPR011990">
    <property type="entry name" value="TPR-like_helical_dom_sf"/>
</dbReference>